<evidence type="ECO:0000256" key="1">
    <source>
        <dbReference type="SAM" id="SignalP"/>
    </source>
</evidence>
<keyword evidence="3" id="KW-1185">Reference proteome</keyword>
<feature type="signal peptide" evidence="1">
    <location>
        <begin position="1"/>
        <end position="22"/>
    </location>
</feature>
<dbReference type="EMBL" id="BX284605">
    <property type="protein sequence ID" value="VDJ65109.1"/>
    <property type="molecule type" value="Genomic_DNA"/>
</dbReference>
<gene>
    <name evidence="2" type="ORF">CELE_T07H8.11</name>
    <name evidence="2 4" type="ORF">T07H8.11</name>
</gene>
<dbReference type="WormBase" id="T07H8.11">
    <property type="protein sequence ID" value="CE52822"/>
    <property type="gene ID" value="WBGene00304201"/>
</dbReference>
<evidence type="ECO:0000313" key="4">
    <source>
        <dbReference type="WormBase" id="T07H8.11"/>
    </source>
</evidence>
<dbReference type="InParanoid" id="A0A3P6NPB0"/>
<feature type="chain" id="PRO_5017997597" evidence="1">
    <location>
        <begin position="23"/>
        <end position="121"/>
    </location>
</feature>
<dbReference type="AGR" id="WB:WBGene00304201"/>
<dbReference type="Proteomes" id="UP000001940">
    <property type="component" value="Chromosome V"/>
</dbReference>
<organism evidence="2 3">
    <name type="scientific">Caenorhabditis elegans</name>
    <dbReference type="NCBI Taxonomy" id="6239"/>
    <lineage>
        <taxon>Eukaryota</taxon>
        <taxon>Metazoa</taxon>
        <taxon>Ecdysozoa</taxon>
        <taxon>Nematoda</taxon>
        <taxon>Chromadorea</taxon>
        <taxon>Rhabditida</taxon>
        <taxon>Rhabditina</taxon>
        <taxon>Rhabditomorpha</taxon>
        <taxon>Rhabditoidea</taxon>
        <taxon>Rhabditidae</taxon>
        <taxon>Peloderinae</taxon>
        <taxon>Caenorhabditis</taxon>
    </lineage>
</organism>
<accession>A0A3P6NPB0</accession>
<dbReference type="AlphaFoldDB" id="A0A3P6NPB0"/>
<reference evidence="2 3" key="1">
    <citation type="journal article" date="1998" name="Science">
        <title>Genome sequence of the nematode C. elegans: a platform for investigating biology.</title>
        <authorList>
            <consortium name="The C. elegans sequencing consortium"/>
            <person name="Sulson J.E."/>
            <person name="Waterston R."/>
        </authorList>
    </citation>
    <scope>NUCLEOTIDE SEQUENCE [LARGE SCALE GENOMIC DNA]</scope>
    <source>
        <strain evidence="2 3">Bristol N2</strain>
    </source>
</reference>
<evidence type="ECO:0000313" key="2">
    <source>
        <dbReference type="EMBL" id="VDJ65109.1"/>
    </source>
</evidence>
<proteinExistence type="predicted"/>
<sequence>MSFKLFATIFTIFISIYAVIAADETPSPSTVITVPTAAPSTGSPVDPASLTTPTLNATVGSSTSVTAFPQTNATTVIPAQNSSSDTTPVSAVTSTIATTTASAYGVSVFFSMVPIAATLLI</sequence>
<protein>
    <submittedName>
        <fullName evidence="2">MS Related Protein</fullName>
    </submittedName>
</protein>
<keyword evidence="1" id="KW-0732">Signal</keyword>
<evidence type="ECO:0000313" key="3">
    <source>
        <dbReference type="Proteomes" id="UP000001940"/>
    </source>
</evidence>
<name>A0A3P6NPB0_CAEEL</name>